<protein>
    <recommendedName>
        <fullName evidence="3">Uracil-DNA glycosylase-like domain-containing protein</fullName>
    </recommendedName>
</protein>
<dbReference type="AlphaFoldDB" id="A0A512NQ38"/>
<gene>
    <name evidence="1" type="ORF">RSO01_82030</name>
</gene>
<evidence type="ECO:0008006" key="3">
    <source>
        <dbReference type="Google" id="ProtNLM"/>
    </source>
</evidence>
<accession>A0A512NQ38</accession>
<reference evidence="1 2" key="1">
    <citation type="submission" date="2019-07" db="EMBL/GenBank/DDBJ databases">
        <title>Whole genome shotgun sequence of Reyranella soli NBRC 108950.</title>
        <authorList>
            <person name="Hosoyama A."/>
            <person name="Uohara A."/>
            <person name="Ohji S."/>
            <person name="Ichikawa N."/>
        </authorList>
    </citation>
    <scope>NUCLEOTIDE SEQUENCE [LARGE SCALE GENOMIC DNA]</scope>
    <source>
        <strain evidence="1 2">NBRC 108950</strain>
    </source>
</reference>
<dbReference type="EMBL" id="BKAJ01000197">
    <property type="protein sequence ID" value="GEP61037.1"/>
    <property type="molecule type" value="Genomic_DNA"/>
</dbReference>
<sequence>MPDIFRFWAQVEPAERVHPADKAVLSRVNHGFDLKCLPGCFWGPLRTAPVVLLYLSPGWSERTLKEAKSKLCQEREMRVRRGRELMDAHGSGVRWLSERTKCFDLDWHQIRSKMAVLNIGGYHSKTFADAPLLAALPSSRASVGWAQDVLFPQAIAGEKVVICLRAARFWGLKTGEKVGKSLFAPHVTRGGHMKHGKMRDQIIRAVRAAVGRRT</sequence>
<comment type="caution">
    <text evidence="1">The sequence shown here is derived from an EMBL/GenBank/DDBJ whole genome shotgun (WGS) entry which is preliminary data.</text>
</comment>
<dbReference type="Proteomes" id="UP000321058">
    <property type="component" value="Unassembled WGS sequence"/>
</dbReference>
<organism evidence="1 2">
    <name type="scientific">Reyranella soli</name>
    <dbReference type="NCBI Taxonomy" id="1230389"/>
    <lineage>
        <taxon>Bacteria</taxon>
        <taxon>Pseudomonadati</taxon>
        <taxon>Pseudomonadota</taxon>
        <taxon>Alphaproteobacteria</taxon>
        <taxon>Hyphomicrobiales</taxon>
        <taxon>Reyranellaceae</taxon>
        <taxon>Reyranella</taxon>
    </lineage>
</organism>
<keyword evidence="2" id="KW-1185">Reference proteome</keyword>
<evidence type="ECO:0000313" key="2">
    <source>
        <dbReference type="Proteomes" id="UP000321058"/>
    </source>
</evidence>
<evidence type="ECO:0000313" key="1">
    <source>
        <dbReference type="EMBL" id="GEP61037.1"/>
    </source>
</evidence>
<proteinExistence type="predicted"/>
<name>A0A512NQ38_9HYPH</name>